<dbReference type="Gene3D" id="1.10.1900.20">
    <property type="entry name" value="Ribosomal protein L20"/>
    <property type="match status" value="1"/>
</dbReference>
<gene>
    <name evidence="4" type="ORF">PHET_01615</name>
</gene>
<accession>A0A8J4WUE9</accession>
<dbReference type="PANTHER" id="PTHR10986">
    <property type="entry name" value="39S RIBOSOMAL PROTEIN L20"/>
    <property type="match status" value="1"/>
</dbReference>
<keyword evidence="5" id="KW-1185">Reference proteome</keyword>
<dbReference type="PRINTS" id="PR00062">
    <property type="entry name" value="RIBOSOMALL20"/>
</dbReference>
<dbReference type="InterPro" id="IPR005813">
    <property type="entry name" value="Ribosomal_bL20"/>
</dbReference>
<evidence type="ECO:0000256" key="3">
    <source>
        <dbReference type="ARBA" id="ARBA00023274"/>
    </source>
</evidence>
<evidence type="ECO:0000256" key="2">
    <source>
        <dbReference type="ARBA" id="ARBA00022980"/>
    </source>
</evidence>
<reference evidence="4" key="1">
    <citation type="submission" date="2019-05" db="EMBL/GenBank/DDBJ databases">
        <title>Annotation for the trematode Paragonimus heterotremus.</title>
        <authorList>
            <person name="Choi Y.-J."/>
        </authorList>
    </citation>
    <scope>NUCLEOTIDE SEQUENCE</scope>
    <source>
        <strain evidence="4">LC</strain>
    </source>
</reference>
<proteinExistence type="inferred from homology"/>
<dbReference type="InterPro" id="IPR035566">
    <property type="entry name" value="Ribosomal_protein_bL20_C"/>
</dbReference>
<dbReference type="Proteomes" id="UP000748531">
    <property type="component" value="Unassembled WGS sequence"/>
</dbReference>
<dbReference type="SUPFAM" id="SSF74731">
    <property type="entry name" value="Ribosomal protein L20"/>
    <property type="match status" value="1"/>
</dbReference>
<comment type="similarity">
    <text evidence="1">Belongs to the bacterial ribosomal protein bL20 family.</text>
</comment>
<keyword evidence="2 4" id="KW-0689">Ribosomal protein</keyword>
<dbReference type="GO" id="GO:0006412">
    <property type="term" value="P:translation"/>
    <property type="evidence" value="ECO:0007669"/>
    <property type="project" value="InterPro"/>
</dbReference>
<dbReference type="GO" id="GO:0019843">
    <property type="term" value="F:rRNA binding"/>
    <property type="evidence" value="ECO:0007669"/>
    <property type="project" value="InterPro"/>
</dbReference>
<sequence length="178" mass="19970">MAAYRVKVAAFLGSVEQMGDMFIMVSLAGLERHQRRKVRLNGSASDSLYNGRTARCHKLGINRVYKALQYIRTARDARKVEANHLWNERISIASEQCGLPSAKVLQEGLSQSNILLNRNILQILAIYEPRTFSALTDIAKQYHIEKGIALHGCKTSAEVISRGLLQSPIVPGNQRFYE</sequence>
<dbReference type="GO" id="GO:0003735">
    <property type="term" value="F:structural constituent of ribosome"/>
    <property type="evidence" value="ECO:0007669"/>
    <property type="project" value="InterPro"/>
</dbReference>
<evidence type="ECO:0000256" key="1">
    <source>
        <dbReference type="ARBA" id="ARBA00007698"/>
    </source>
</evidence>
<dbReference type="GO" id="GO:1990904">
    <property type="term" value="C:ribonucleoprotein complex"/>
    <property type="evidence" value="ECO:0007669"/>
    <property type="project" value="UniProtKB-KW"/>
</dbReference>
<organism evidence="4 5">
    <name type="scientific">Paragonimus heterotremus</name>
    <dbReference type="NCBI Taxonomy" id="100268"/>
    <lineage>
        <taxon>Eukaryota</taxon>
        <taxon>Metazoa</taxon>
        <taxon>Spiralia</taxon>
        <taxon>Lophotrochozoa</taxon>
        <taxon>Platyhelminthes</taxon>
        <taxon>Trematoda</taxon>
        <taxon>Digenea</taxon>
        <taxon>Plagiorchiida</taxon>
        <taxon>Troglotremata</taxon>
        <taxon>Troglotrematidae</taxon>
        <taxon>Paragonimus</taxon>
    </lineage>
</organism>
<evidence type="ECO:0000313" key="5">
    <source>
        <dbReference type="Proteomes" id="UP000748531"/>
    </source>
</evidence>
<protein>
    <submittedName>
        <fullName evidence="4">Ribosomal protein L20</fullName>
    </submittedName>
</protein>
<dbReference type="Pfam" id="PF00453">
    <property type="entry name" value="Ribosomal_L20"/>
    <property type="match status" value="1"/>
</dbReference>
<dbReference type="AlphaFoldDB" id="A0A8J4WUE9"/>
<dbReference type="GO" id="GO:0005840">
    <property type="term" value="C:ribosome"/>
    <property type="evidence" value="ECO:0007669"/>
    <property type="project" value="UniProtKB-KW"/>
</dbReference>
<comment type="caution">
    <text evidence="4">The sequence shown here is derived from an EMBL/GenBank/DDBJ whole genome shotgun (WGS) entry which is preliminary data.</text>
</comment>
<keyword evidence="3" id="KW-0687">Ribonucleoprotein</keyword>
<dbReference type="EMBL" id="LUCH01000570">
    <property type="protein sequence ID" value="KAF5404815.1"/>
    <property type="molecule type" value="Genomic_DNA"/>
</dbReference>
<evidence type="ECO:0000313" key="4">
    <source>
        <dbReference type="EMBL" id="KAF5404815.1"/>
    </source>
</evidence>
<dbReference type="OrthoDB" id="10251781at2759"/>
<name>A0A8J4WUE9_9TREM</name>